<sequence>MAPAFAASSICSTNAVPTLLRPTTQVRSAIAVVRAAGVRVLMVTGDHPGTARAVARHVGIATTPRARVVTGAELRDMTAGMLEGTLREYPEIVFARTSPTQKLQIVEACQRLGGIVAVTGDGVNDAPALRRANIGISMGITGSQNILEVALWRGLQAAARGFDAFGSGGCLFVV</sequence>
<gene>
    <name evidence="3" type="ORF">PLXY2_LOCUS321</name>
</gene>
<dbReference type="Pfam" id="PF00702">
    <property type="entry name" value="Hydrolase"/>
    <property type="match status" value="1"/>
</dbReference>
<dbReference type="PRINTS" id="PR00119">
    <property type="entry name" value="CATATPASE"/>
</dbReference>
<reference evidence="3" key="1">
    <citation type="submission" date="2020-11" db="EMBL/GenBank/DDBJ databases">
        <authorList>
            <person name="Whiteford S."/>
        </authorList>
    </citation>
    <scope>NUCLEOTIDE SEQUENCE</scope>
</reference>
<evidence type="ECO:0000256" key="2">
    <source>
        <dbReference type="ARBA" id="ARBA00022475"/>
    </source>
</evidence>
<keyword evidence="2" id="KW-1003">Cell membrane</keyword>
<dbReference type="InterPro" id="IPR036412">
    <property type="entry name" value="HAD-like_sf"/>
</dbReference>
<dbReference type="InterPro" id="IPR050510">
    <property type="entry name" value="Cation_transp_ATPase_P-type"/>
</dbReference>
<accession>A0A8S4D0V8</accession>
<dbReference type="GO" id="GO:0005391">
    <property type="term" value="F:P-type sodium:potassium-exchanging transporter activity"/>
    <property type="evidence" value="ECO:0007669"/>
    <property type="project" value="TreeGrafter"/>
</dbReference>
<dbReference type="SUPFAM" id="SSF56784">
    <property type="entry name" value="HAD-like"/>
    <property type="match status" value="1"/>
</dbReference>
<dbReference type="GO" id="GO:0005524">
    <property type="term" value="F:ATP binding"/>
    <property type="evidence" value="ECO:0007669"/>
    <property type="project" value="InterPro"/>
</dbReference>
<dbReference type="GO" id="GO:0016887">
    <property type="term" value="F:ATP hydrolysis activity"/>
    <property type="evidence" value="ECO:0007669"/>
    <property type="project" value="InterPro"/>
</dbReference>
<comment type="subcellular location">
    <subcellularLocation>
        <location evidence="1">Cell membrane</location>
        <topology evidence="1">Multi-pass membrane protein</topology>
    </subcellularLocation>
</comment>
<dbReference type="NCBIfam" id="TIGR01494">
    <property type="entry name" value="ATPase_P-type"/>
    <property type="match status" value="1"/>
</dbReference>
<name>A0A8S4D0V8_PLUXY</name>
<dbReference type="InterPro" id="IPR023214">
    <property type="entry name" value="HAD_sf"/>
</dbReference>
<dbReference type="GO" id="GO:0030007">
    <property type="term" value="P:intracellular potassium ion homeostasis"/>
    <property type="evidence" value="ECO:0007669"/>
    <property type="project" value="TreeGrafter"/>
</dbReference>
<evidence type="ECO:0000313" key="3">
    <source>
        <dbReference type="EMBL" id="CAG9087872.1"/>
    </source>
</evidence>
<evidence type="ECO:0000313" key="4">
    <source>
        <dbReference type="Proteomes" id="UP000653454"/>
    </source>
</evidence>
<keyword evidence="4" id="KW-1185">Reference proteome</keyword>
<dbReference type="InterPro" id="IPR001757">
    <property type="entry name" value="P_typ_ATPase"/>
</dbReference>
<dbReference type="PANTHER" id="PTHR43294:SF13">
    <property type="entry name" value="SODIUM_POTASSIUM-TRANSPORTING ATPASE SUBUNIT ALPHA"/>
    <property type="match status" value="1"/>
</dbReference>
<dbReference type="Gene3D" id="3.40.50.1000">
    <property type="entry name" value="HAD superfamily/HAD-like"/>
    <property type="match status" value="1"/>
</dbReference>
<dbReference type="AlphaFoldDB" id="A0A8S4D0V8"/>
<dbReference type="GO" id="GO:1902600">
    <property type="term" value="P:proton transmembrane transport"/>
    <property type="evidence" value="ECO:0007669"/>
    <property type="project" value="TreeGrafter"/>
</dbReference>
<keyword evidence="2" id="KW-0472">Membrane</keyword>
<comment type="caution">
    <text evidence="3">The sequence shown here is derived from an EMBL/GenBank/DDBJ whole genome shotgun (WGS) entry which is preliminary data.</text>
</comment>
<protein>
    <submittedName>
        <fullName evidence="3">(diamondback moth) hypothetical protein</fullName>
    </submittedName>
</protein>
<organism evidence="3 4">
    <name type="scientific">Plutella xylostella</name>
    <name type="common">Diamondback moth</name>
    <name type="synonym">Plutella maculipennis</name>
    <dbReference type="NCBI Taxonomy" id="51655"/>
    <lineage>
        <taxon>Eukaryota</taxon>
        <taxon>Metazoa</taxon>
        <taxon>Ecdysozoa</taxon>
        <taxon>Arthropoda</taxon>
        <taxon>Hexapoda</taxon>
        <taxon>Insecta</taxon>
        <taxon>Pterygota</taxon>
        <taxon>Neoptera</taxon>
        <taxon>Endopterygota</taxon>
        <taxon>Lepidoptera</taxon>
        <taxon>Glossata</taxon>
        <taxon>Ditrysia</taxon>
        <taxon>Yponomeutoidea</taxon>
        <taxon>Plutellidae</taxon>
        <taxon>Plutella</taxon>
    </lineage>
</organism>
<dbReference type="GO" id="GO:1990573">
    <property type="term" value="P:potassium ion import across plasma membrane"/>
    <property type="evidence" value="ECO:0007669"/>
    <property type="project" value="TreeGrafter"/>
</dbReference>
<dbReference type="GO" id="GO:0006883">
    <property type="term" value="P:intracellular sodium ion homeostasis"/>
    <property type="evidence" value="ECO:0007669"/>
    <property type="project" value="TreeGrafter"/>
</dbReference>
<dbReference type="GO" id="GO:0005886">
    <property type="term" value="C:plasma membrane"/>
    <property type="evidence" value="ECO:0007669"/>
    <property type="project" value="UniProtKB-SubCell"/>
</dbReference>
<proteinExistence type="predicted"/>
<dbReference type="EMBL" id="CAJHNJ030000001">
    <property type="protein sequence ID" value="CAG9087872.1"/>
    <property type="molecule type" value="Genomic_DNA"/>
</dbReference>
<evidence type="ECO:0000256" key="1">
    <source>
        <dbReference type="ARBA" id="ARBA00004651"/>
    </source>
</evidence>
<dbReference type="Proteomes" id="UP000653454">
    <property type="component" value="Unassembled WGS sequence"/>
</dbReference>
<dbReference type="GO" id="GO:0036376">
    <property type="term" value="P:sodium ion export across plasma membrane"/>
    <property type="evidence" value="ECO:0007669"/>
    <property type="project" value="TreeGrafter"/>
</dbReference>
<dbReference type="PANTHER" id="PTHR43294">
    <property type="entry name" value="SODIUM/POTASSIUM-TRANSPORTING ATPASE SUBUNIT ALPHA"/>
    <property type="match status" value="1"/>
</dbReference>